<dbReference type="GO" id="GO:0004674">
    <property type="term" value="F:protein serine/threonine kinase activity"/>
    <property type="evidence" value="ECO:0007669"/>
    <property type="project" value="TreeGrafter"/>
</dbReference>
<evidence type="ECO:0000256" key="2">
    <source>
        <dbReference type="ARBA" id="ARBA00022840"/>
    </source>
</evidence>
<evidence type="ECO:0000256" key="1">
    <source>
        <dbReference type="ARBA" id="ARBA00022741"/>
    </source>
</evidence>
<dbReference type="Gene3D" id="1.10.510.10">
    <property type="entry name" value="Transferase(Phosphotransferase) domain 1"/>
    <property type="match status" value="1"/>
</dbReference>
<dbReference type="EMBL" id="MU006102">
    <property type="protein sequence ID" value="KAF2836803.1"/>
    <property type="molecule type" value="Genomic_DNA"/>
</dbReference>
<dbReference type="Proteomes" id="UP000799429">
    <property type="component" value="Unassembled WGS sequence"/>
</dbReference>
<dbReference type="InterPro" id="IPR000719">
    <property type="entry name" value="Prot_kinase_dom"/>
</dbReference>
<dbReference type="OrthoDB" id="410920at2759"/>
<feature type="compositionally biased region" description="Low complexity" evidence="3">
    <location>
        <begin position="89"/>
        <end position="98"/>
    </location>
</feature>
<evidence type="ECO:0000313" key="6">
    <source>
        <dbReference type="Proteomes" id="UP000799429"/>
    </source>
</evidence>
<keyword evidence="5" id="KW-0808">Transferase</keyword>
<dbReference type="SUPFAM" id="SSF56112">
    <property type="entry name" value="Protein kinase-like (PK-like)"/>
    <property type="match status" value="1"/>
</dbReference>
<comment type="caution">
    <text evidence="5">The sequence shown here is derived from an EMBL/GenBank/DDBJ whole genome shotgun (WGS) entry which is preliminary data.</text>
</comment>
<keyword evidence="1" id="KW-0547">Nucleotide-binding</keyword>
<gene>
    <name evidence="5" type="ORF">M501DRAFT_987070</name>
</gene>
<keyword evidence="6" id="KW-1185">Reference proteome</keyword>
<keyword evidence="2" id="KW-0067">ATP-binding</keyword>
<feature type="region of interest" description="Disordered" evidence="3">
    <location>
        <begin position="134"/>
        <end position="155"/>
    </location>
</feature>
<feature type="region of interest" description="Disordered" evidence="3">
    <location>
        <begin position="71"/>
        <end position="98"/>
    </location>
</feature>
<sequence>MSTDSTRTTPTVVEIPVETLQSAAASAPISIDRPPLRSALSAASIHSSFSPGSALSSPLLNALSDITPLPSPLATSDSPGPWRRASIGRPSSRGSSTCSISREDAMTMLAQGTLSPSPSKKKKNYHGLVPSAVEGSAAQSSQKQEMGHTRNRSTSEFMPEVLHNVRPRHVTVSDAHSVLPTAVASTEPHLHREKYLAAQRGLIHPLPKVATNTLVAAALPTPPASNKSTTESEDEELKEEEHDIKYLVVRHGPERKRKLYRPIRELGRGTFSKVMLATSEKLSSRESINEESLNPKKLVAIKIVEHGPAGGADEERVELSLKREIEIMESISHPSVVHLKKYDFDETHALLVLSYCPGGDLFDLASQKLPLLTPGIVQRIFAELVAAVRYLHSEYIVHRDIKLETQISYSRQPPDVLLNIRPDELPSIESPQIYPYSLITLIDLGLSRRIPPPPASPLLQTRCGSEDYAAPEILLGQPYDGRATDAWALGVLLYALMEGRLPFDPPPGRGAGRSRAAHRIARCDWIWIRFGDEDGEWDAEKGRGWEGAREAVEALLKKANRGRKGLGEVAGMGWVKEGVAVVGGLRRRPEEDFEGVVR</sequence>
<evidence type="ECO:0000256" key="3">
    <source>
        <dbReference type="SAM" id="MobiDB-lite"/>
    </source>
</evidence>
<proteinExistence type="predicted"/>
<dbReference type="AlphaFoldDB" id="A0A9P4VMM6"/>
<feature type="region of interest" description="Disordered" evidence="3">
    <location>
        <begin position="219"/>
        <end position="240"/>
    </location>
</feature>
<dbReference type="InterPro" id="IPR011009">
    <property type="entry name" value="Kinase-like_dom_sf"/>
</dbReference>
<dbReference type="PROSITE" id="PS50011">
    <property type="entry name" value="PROTEIN_KINASE_DOM"/>
    <property type="match status" value="1"/>
</dbReference>
<reference evidence="5" key="1">
    <citation type="journal article" date="2020" name="Stud. Mycol.">
        <title>101 Dothideomycetes genomes: a test case for predicting lifestyles and emergence of pathogens.</title>
        <authorList>
            <person name="Haridas S."/>
            <person name="Albert R."/>
            <person name="Binder M."/>
            <person name="Bloem J."/>
            <person name="Labutti K."/>
            <person name="Salamov A."/>
            <person name="Andreopoulos B."/>
            <person name="Baker S."/>
            <person name="Barry K."/>
            <person name="Bills G."/>
            <person name="Bluhm B."/>
            <person name="Cannon C."/>
            <person name="Castanera R."/>
            <person name="Culley D."/>
            <person name="Daum C."/>
            <person name="Ezra D."/>
            <person name="Gonzalez J."/>
            <person name="Henrissat B."/>
            <person name="Kuo A."/>
            <person name="Liang C."/>
            <person name="Lipzen A."/>
            <person name="Lutzoni F."/>
            <person name="Magnuson J."/>
            <person name="Mondo S."/>
            <person name="Nolan M."/>
            <person name="Ohm R."/>
            <person name="Pangilinan J."/>
            <person name="Park H.-J."/>
            <person name="Ramirez L."/>
            <person name="Alfaro M."/>
            <person name="Sun H."/>
            <person name="Tritt A."/>
            <person name="Yoshinaga Y."/>
            <person name="Zwiers L.-H."/>
            <person name="Turgeon B."/>
            <person name="Goodwin S."/>
            <person name="Spatafora J."/>
            <person name="Crous P."/>
            <person name="Grigoriev I."/>
        </authorList>
    </citation>
    <scope>NUCLEOTIDE SEQUENCE</scope>
    <source>
        <strain evidence="5">CBS 101060</strain>
    </source>
</reference>
<dbReference type="FunFam" id="1.10.510.10:FF:000640">
    <property type="entry name" value="Serine/threonine-protein kinase PRR1"/>
    <property type="match status" value="1"/>
</dbReference>
<dbReference type="GO" id="GO:0005524">
    <property type="term" value="F:ATP binding"/>
    <property type="evidence" value="ECO:0007669"/>
    <property type="project" value="UniProtKB-KW"/>
</dbReference>
<name>A0A9P4VMM6_9PEZI</name>
<organism evidence="5 6">
    <name type="scientific">Patellaria atrata CBS 101060</name>
    <dbReference type="NCBI Taxonomy" id="1346257"/>
    <lineage>
        <taxon>Eukaryota</taxon>
        <taxon>Fungi</taxon>
        <taxon>Dikarya</taxon>
        <taxon>Ascomycota</taxon>
        <taxon>Pezizomycotina</taxon>
        <taxon>Dothideomycetes</taxon>
        <taxon>Dothideomycetes incertae sedis</taxon>
        <taxon>Patellariales</taxon>
        <taxon>Patellariaceae</taxon>
        <taxon>Patellaria</taxon>
    </lineage>
</organism>
<feature type="domain" description="Protein kinase" evidence="4">
    <location>
        <begin position="260"/>
        <end position="575"/>
    </location>
</feature>
<dbReference type="GO" id="GO:0035556">
    <property type="term" value="P:intracellular signal transduction"/>
    <property type="evidence" value="ECO:0007669"/>
    <property type="project" value="TreeGrafter"/>
</dbReference>
<evidence type="ECO:0000259" key="4">
    <source>
        <dbReference type="PROSITE" id="PS50011"/>
    </source>
</evidence>
<dbReference type="PANTHER" id="PTHR24346:SF30">
    <property type="entry name" value="MATERNAL EMBRYONIC LEUCINE ZIPPER KINASE"/>
    <property type="match status" value="1"/>
</dbReference>
<accession>A0A9P4VMM6</accession>
<evidence type="ECO:0000313" key="5">
    <source>
        <dbReference type="EMBL" id="KAF2836803.1"/>
    </source>
</evidence>
<keyword evidence="5" id="KW-0418">Kinase</keyword>
<dbReference type="Pfam" id="PF00069">
    <property type="entry name" value="Pkinase"/>
    <property type="match status" value="1"/>
</dbReference>
<dbReference type="PANTHER" id="PTHR24346">
    <property type="entry name" value="MAP/MICROTUBULE AFFINITY-REGULATING KINASE"/>
    <property type="match status" value="1"/>
</dbReference>
<protein>
    <submittedName>
        <fullName evidence="5">Kinase-like protein</fullName>
    </submittedName>
</protein>
<dbReference type="GO" id="GO:0005737">
    <property type="term" value="C:cytoplasm"/>
    <property type="evidence" value="ECO:0007669"/>
    <property type="project" value="TreeGrafter"/>
</dbReference>